<evidence type="ECO:0000256" key="3">
    <source>
        <dbReference type="ARBA" id="ARBA00022519"/>
    </source>
</evidence>
<keyword evidence="5 7" id="KW-1133">Transmembrane helix</keyword>
<organism evidence="9 10">
    <name type="scientific">Neorhizobium galegae bv. officinalis</name>
    <dbReference type="NCBI Taxonomy" id="323656"/>
    <lineage>
        <taxon>Bacteria</taxon>
        <taxon>Pseudomonadati</taxon>
        <taxon>Pseudomonadota</taxon>
        <taxon>Alphaproteobacteria</taxon>
        <taxon>Hyphomicrobiales</taxon>
        <taxon>Rhizobiaceae</taxon>
        <taxon>Rhizobium/Agrobacterium group</taxon>
        <taxon>Neorhizobium</taxon>
    </lineage>
</organism>
<evidence type="ECO:0000256" key="5">
    <source>
        <dbReference type="ARBA" id="ARBA00022989"/>
    </source>
</evidence>
<accession>A0A0T7FDV9</accession>
<dbReference type="OrthoDB" id="7374726at2"/>
<dbReference type="EMBL" id="CCRH01000004">
    <property type="protein sequence ID" value="CDZ33216.1"/>
    <property type="molecule type" value="Genomic_DNA"/>
</dbReference>
<feature type="transmembrane region" description="Helical" evidence="7">
    <location>
        <begin position="172"/>
        <end position="196"/>
    </location>
</feature>
<keyword evidence="4 7" id="KW-0812">Transmembrane</keyword>
<feature type="transmembrane region" description="Helical" evidence="7">
    <location>
        <begin position="6"/>
        <end position="37"/>
    </location>
</feature>
<dbReference type="PIRSF" id="PIRSF006066">
    <property type="entry name" value="HI0050"/>
    <property type="match status" value="1"/>
</dbReference>
<feature type="transmembrane region" description="Helical" evidence="7">
    <location>
        <begin position="319"/>
        <end position="348"/>
    </location>
</feature>
<feature type="transmembrane region" description="Helical" evidence="7">
    <location>
        <begin position="217"/>
        <end position="239"/>
    </location>
</feature>
<dbReference type="NCBIfam" id="TIGR00786">
    <property type="entry name" value="dctM"/>
    <property type="match status" value="1"/>
</dbReference>
<dbReference type="InterPro" id="IPR010656">
    <property type="entry name" value="DctM"/>
</dbReference>
<comment type="subunit">
    <text evidence="7">The complex comprises the extracytoplasmic solute receptor protein and the two transmembrane proteins.</text>
</comment>
<proteinExistence type="inferred from homology"/>
<comment type="similarity">
    <text evidence="7">Belongs to the TRAP transporter large permease family.</text>
</comment>
<dbReference type="AlphaFoldDB" id="A0A0T7FDV9"/>
<sequence>MNLTSPFSIALVVITALAFLGLPIGLSMMCGSILYLLLAGADMGTVAEQFLNGMYSNYLILSVPLFVLAAEFMNIGSMTERLLAFCNVLVGRFRGGLAQVNVVQSIIFAGMSGSAIADAAGSGRMMQNMMTRDGRYTPSYAAALTAVTSVIGPIIPPSIPMVIYALVSDASIGYLFLAGMVPGLLMAGLQMMQVAITARRKNFPVEDPVPLRDIPRITWRAFPALMMPVVLLGCIYSGITTPTEAAALAAAYALVISLVIYRSISFGAFYDALLLSAKSTASIGMLIAGSLVFNYVVTIENIPDTLRVLLTSWDLTPTGFLILVNVLLLLLGCVLEGTAILLIIVPVFIPTAQALGIDMVHFGVVVVVNIMLGLVTPPYGLLLFIMTNISGVPVKDIIKDAAPFIFWMVVSLIIITFVPDVVLWLPRLMGYQG</sequence>
<evidence type="ECO:0000256" key="4">
    <source>
        <dbReference type="ARBA" id="ARBA00022692"/>
    </source>
</evidence>
<dbReference type="Pfam" id="PF06808">
    <property type="entry name" value="DctM"/>
    <property type="match status" value="1"/>
</dbReference>
<keyword evidence="3 7" id="KW-0997">Cell inner membrane</keyword>
<evidence type="ECO:0000256" key="1">
    <source>
        <dbReference type="ARBA" id="ARBA00004429"/>
    </source>
</evidence>
<dbReference type="GO" id="GO:0005886">
    <property type="term" value="C:plasma membrane"/>
    <property type="evidence" value="ECO:0007669"/>
    <property type="project" value="UniProtKB-SubCell"/>
</dbReference>
<dbReference type="GO" id="GO:0022857">
    <property type="term" value="F:transmembrane transporter activity"/>
    <property type="evidence" value="ECO:0007669"/>
    <property type="project" value="UniProtKB-UniRule"/>
</dbReference>
<feature type="transmembrane region" description="Helical" evidence="7">
    <location>
        <begin position="360"/>
        <end position="384"/>
    </location>
</feature>
<comment type="function">
    <text evidence="7">Part of the tripartite ATP-independent periplasmic (TRAP) transport system.</text>
</comment>
<dbReference type="Proteomes" id="UP000046176">
    <property type="component" value="Unassembled WGS sequence"/>
</dbReference>
<gene>
    <name evidence="9" type="ORF">NGAL_HAMBI1145_17200</name>
</gene>
<feature type="transmembrane region" description="Helical" evidence="7">
    <location>
        <begin position="58"/>
        <end position="76"/>
    </location>
</feature>
<feature type="transmembrane region" description="Helical" evidence="7">
    <location>
        <begin position="245"/>
        <end position="269"/>
    </location>
</feature>
<feature type="transmembrane region" description="Helical" evidence="7">
    <location>
        <begin position="140"/>
        <end position="166"/>
    </location>
</feature>
<evidence type="ECO:0000313" key="10">
    <source>
        <dbReference type="Proteomes" id="UP000046176"/>
    </source>
</evidence>
<dbReference type="InterPro" id="IPR004681">
    <property type="entry name" value="TRAP_DctM"/>
</dbReference>
<keyword evidence="2" id="KW-1003">Cell membrane</keyword>
<keyword evidence="7" id="KW-0813">Transport</keyword>
<feature type="transmembrane region" description="Helical" evidence="7">
    <location>
        <begin position="281"/>
        <end position="299"/>
    </location>
</feature>
<reference evidence="9 10" key="1">
    <citation type="submission" date="2014-08" db="EMBL/GenBank/DDBJ databases">
        <authorList>
            <person name="Chen Y.-H."/>
        </authorList>
    </citation>
    <scope>NUCLEOTIDE SEQUENCE [LARGE SCALE GENOMIC DNA]</scope>
</reference>
<dbReference type="PANTHER" id="PTHR33362">
    <property type="entry name" value="SIALIC ACID TRAP TRANSPORTER PERMEASE PROTEIN SIAT-RELATED"/>
    <property type="match status" value="1"/>
</dbReference>
<feature type="transmembrane region" description="Helical" evidence="7">
    <location>
        <begin position="404"/>
        <end position="425"/>
    </location>
</feature>
<feature type="domain" description="TRAP C4-dicarboxylate transport system permease DctM subunit" evidence="8">
    <location>
        <begin position="11"/>
        <end position="420"/>
    </location>
</feature>
<evidence type="ECO:0000256" key="7">
    <source>
        <dbReference type="RuleBase" id="RU369079"/>
    </source>
</evidence>
<evidence type="ECO:0000256" key="6">
    <source>
        <dbReference type="ARBA" id="ARBA00023136"/>
    </source>
</evidence>
<keyword evidence="6 7" id="KW-0472">Membrane</keyword>
<evidence type="ECO:0000313" key="9">
    <source>
        <dbReference type="EMBL" id="CDZ33216.1"/>
    </source>
</evidence>
<name>A0A0T7FDV9_NEOGA</name>
<evidence type="ECO:0000259" key="8">
    <source>
        <dbReference type="Pfam" id="PF06808"/>
    </source>
</evidence>
<dbReference type="RefSeq" id="WP_046665954.1">
    <property type="nucleotide sequence ID" value="NZ_CCRH01000004.1"/>
</dbReference>
<comment type="subcellular location">
    <subcellularLocation>
        <location evidence="1 7">Cell inner membrane</location>
        <topology evidence="1 7">Multi-pass membrane protein</topology>
    </subcellularLocation>
</comment>
<comment type="caution">
    <text evidence="7">Lacks conserved residue(s) required for the propagation of feature annotation.</text>
</comment>
<protein>
    <recommendedName>
        <fullName evidence="7">TRAP transporter large permease protein</fullName>
    </recommendedName>
</protein>
<evidence type="ECO:0000256" key="2">
    <source>
        <dbReference type="ARBA" id="ARBA00022475"/>
    </source>
</evidence>